<evidence type="ECO:0000313" key="2">
    <source>
        <dbReference type="Proteomes" id="UP000319498"/>
    </source>
</evidence>
<organism evidence="1 2">
    <name type="scientific">Brevibacillus formosus</name>
    <dbReference type="NCBI Taxonomy" id="54913"/>
    <lineage>
        <taxon>Bacteria</taxon>
        <taxon>Bacillati</taxon>
        <taxon>Bacillota</taxon>
        <taxon>Bacilli</taxon>
        <taxon>Bacillales</taxon>
        <taxon>Paenibacillaceae</taxon>
        <taxon>Brevibacillus</taxon>
    </lineage>
</organism>
<dbReference type="Proteomes" id="UP000319498">
    <property type="component" value="Unassembled WGS sequence"/>
</dbReference>
<evidence type="ECO:0000313" key="1">
    <source>
        <dbReference type="EMBL" id="GED58862.1"/>
    </source>
</evidence>
<dbReference type="EMBL" id="BJOL01000016">
    <property type="protein sequence ID" value="GED58862.1"/>
    <property type="molecule type" value="Genomic_DNA"/>
</dbReference>
<proteinExistence type="predicted"/>
<gene>
    <name evidence="1" type="ORF">BFO01nite_29940</name>
</gene>
<accession>A0ABQ0T6G9</accession>
<sequence length="53" mass="6034">MELTTKAEKYFWIRGLTNRCRKGGGNKAADYVKNEMKLIEAYKDMGTTSQGKT</sequence>
<reference evidence="1 2" key="1">
    <citation type="submission" date="2019-06" db="EMBL/GenBank/DDBJ databases">
        <title>Whole genome shotgun sequence of Brevibacillus formosus NBRC 15716.</title>
        <authorList>
            <person name="Hosoyama A."/>
            <person name="Uohara A."/>
            <person name="Ohji S."/>
            <person name="Ichikawa N."/>
        </authorList>
    </citation>
    <scope>NUCLEOTIDE SEQUENCE [LARGE SCALE GENOMIC DNA]</scope>
    <source>
        <strain evidence="1 2">NBRC 15716</strain>
    </source>
</reference>
<comment type="caution">
    <text evidence="1">The sequence shown here is derived from an EMBL/GenBank/DDBJ whole genome shotgun (WGS) entry which is preliminary data.</text>
</comment>
<keyword evidence="2" id="KW-1185">Reference proteome</keyword>
<name>A0ABQ0T6G9_9BACL</name>
<protein>
    <submittedName>
        <fullName evidence="1">Uncharacterized protein</fullName>
    </submittedName>
</protein>